<dbReference type="AlphaFoldDB" id="A0A4Y2TY48"/>
<comment type="caution">
    <text evidence="1">The sequence shown here is derived from an EMBL/GenBank/DDBJ whole genome shotgun (WGS) entry which is preliminary data.</text>
</comment>
<keyword evidence="2" id="KW-1185">Reference proteome</keyword>
<proteinExistence type="predicted"/>
<dbReference type="Proteomes" id="UP000499080">
    <property type="component" value="Unassembled WGS sequence"/>
</dbReference>
<evidence type="ECO:0000313" key="1">
    <source>
        <dbReference type="EMBL" id="GBO05629.1"/>
    </source>
</evidence>
<organism evidence="1 2">
    <name type="scientific">Araneus ventricosus</name>
    <name type="common">Orbweaver spider</name>
    <name type="synonym">Epeira ventricosa</name>
    <dbReference type="NCBI Taxonomy" id="182803"/>
    <lineage>
        <taxon>Eukaryota</taxon>
        <taxon>Metazoa</taxon>
        <taxon>Ecdysozoa</taxon>
        <taxon>Arthropoda</taxon>
        <taxon>Chelicerata</taxon>
        <taxon>Arachnida</taxon>
        <taxon>Araneae</taxon>
        <taxon>Araneomorphae</taxon>
        <taxon>Entelegynae</taxon>
        <taxon>Araneoidea</taxon>
        <taxon>Araneidae</taxon>
        <taxon>Araneus</taxon>
    </lineage>
</organism>
<gene>
    <name evidence="1" type="ORF">AVEN_128284_1</name>
</gene>
<evidence type="ECO:0000313" key="2">
    <source>
        <dbReference type="Proteomes" id="UP000499080"/>
    </source>
</evidence>
<accession>A0A4Y2TY48</accession>
<name>A0A4Y2TY48_ARAVE</name>
<reference evidence="1 2" key="1">
    <citation type="journal article" date="2019" name="Sci. Rep.">
        <title>Orb-weaving spider Araneus ventricosus genome elucidates the spidroin gene catalogue.</title>
        <authorList>
            <person name="Kono N."/>
            <person name="Nakamura H."/>
            <person name="Ohtoshi R."/>
            <person name="Moran D.A.P."/>
            <person name="Shinohara A."/>
            <person name="Yoshida Y."/>
            <person name="Fujiwara M."/>
            <person name="Mori M."/>
            <person name="Tomita M."/>
            <person name="Arakawa K."/>
        </authorList>
    </citation>
    <scope>NUCLEOTIDE SEQUENCE [LARGE SCALE GENOMIC DNA]</scope>
</reference>
<dbReference type="EMBL" id="BGPR01032197">
    <property type="protein sequence ID" value="GBO05629.1"/>
    <property type="molecule type" value="Genomic_DNA"/>
</dbReference>
<sequence>MDRRIMVSRLDSMEDSIRNYNIFEIMEIFNKMKKLKKIIRCIPFEYQGIAPDAWYAMDLKQPPRHEEIHRSEVGGLWYYVTCSPLQIQR</sequence>
<protein>
    <submittedName>
        <fullName evidence="1">Uncharacterized protein</fullName>
    </submittedName>
</protein>